<feature type="domain" description="HTH araC/xylS-type" evidence="5">
    <location>
        <begin position="237"/>
        <end position="345"/>
    </location>
</feature>
<dbReference type="AlphaFoldDB" id="A0A5M8Q8X0"/>
<dbReference type="InterPro" id="IPR018062">
    <property type="entry name" value="HTH_AraC-typ_CS"/>
</dbReference>
<dbReference type="SUPFAM" id="SSF46689">
    <property type="entry name" value="Homeodomain-like"/>
    <property type="match status" value="1"/>
</dbReference>
<dbReference type="Proteomes" id="UP000323866">
    <property type="component" value="Unassembled WGS sequence"/>
</dbReference>
<feature type="transmembrane region" description="Helical" evidence="4">
    <location>
        <begin position="96"/>
        <end position="115"/>
    </location>
</feature>
<dbReference type="PROSITE" id="PS00041">
    <property type="entry name" value="HTH_ARAC_FAMILY_1"/>
    <property type="match status" value="1"/>
</dbReference>
<evidence type="ECO:0000256" key="3">
    <source>
        <dbReference type="ARBA" id="ARBA00023163"/>
    </source>
</evidence>
<dbReference type="PANTHER" id="PTHR43280">
    <property type="entry name" value="ARAC-FAMILY TRANSCRIPTIONAL REGULATOR"/>
    <property type="match status" value="1"/>
</dbReference>
<protein>
    <submittedName>
        <fullName evidence="6">AraC family transcriptional regulator</fullName>
    </submittedName>
    <submittedName>
        <fullName evidence="7">Helix-turn-helix domain-containing protein</fullName>
    </submittedName>
</protein>
<reference evidence="7 9" key="3">
    <citation type="submission" date="2024-08" db="EMBL/GenBank/DDBJ databases">
        <authorList>
            <person name="Wei W."/>
        </authorList>
    </citation>
    <scope>NUCLEOTIDE SEQUENCE [LARGE SCALE GENOMIC DNA]</scope>
    <source>
        <strain evidence="7 9">XU2</strain>
    </source>
</reference>
<keyword evidence="1" id="KW-0805">Transcription regulation</keyword>
<dbReference type="OrthoDB" id="5492415at2"/>
<dbReference type="EMBL" id="JBGOGF010000007">
    <property type="protein sequence ID" value="MFA1772430.1"/>
    <property type="molecule type" value="Genomic_DNA"/>
</dbReference>
<feature type="transmembrane region" description="Helical" evidence="4">
    <location>
        <begin position="168"/>
        <end position="188"/>
    </location>
</feature>
<dbReference type="InterPro" id="IPR018060">
    <property type="entry name" value="HTH_AraC"/>
</dbReference>
<dbReference type="PROSITE" id="PS01124">
    <property type="entry name" value="HTH_ARAC_FAMILY_2"/>
    <property type="match status" value="1"/>
</dbReference>
<reference evidence="6 8" key="1">
    <citation type="submission" date="2019-07" db="EMBL/GenBank/DDBJ databases">
        <authorList>
            <person name="Qu J.-H."/>
        </authorList>
    </citation>
    <scope>NUCLEOTIDE SEQUENCE [LARGE SCALE GENOMIC DNA]</scope>
    <source>
        <strain evidence="6 8">MDT1-10-3</strain>
    </source>
</reference>
<gene>
    <name evidence="7" type="ORF">ACD591_14100</name>
    <name evidence="6" type="ORF">FOE74_18125</name>
</gene>
<keyword evidence="9" id="KW-1185">Reference proteome</keyword>
<keyword evidence="2" id="KW-0238">DNA-binding</keyword>
<dbReference type="Pfam" id="PF12833">
    <property type="entry name" value="HTH_18"/>
    <property type="match status" value="1"/>
</dbReference>
<evidence type="ECO:0000313" key="7">
    <source>
        <dbReference type="EMBL" id="MFA1772430.1"/>
    </source>
</evidence>
<dbReference type="EMBL" id="VKKZ01000024">
    <property type="protein sequence ID" value="KAA6431022.1"/>
    <property type="molecule type" value="Genomic_DNA"/>
</dbReference>
<evidence type="ECO:0000313" key="9">
    <source>
        <dbReference type="Proteomes" id="UP001570846"/>
    </source>
</evidence>
<organism evidence="6 8">
    <name type="scientific">Rufibacter glacialis</name>
    <dbReference type="NCBI Taxonomy" id="1259555"/>
    <lineage>
        <taxon>Bacteria</taxon>
        <taxon>Pseudomonadati</taxon>
        <taxon>Bacteroidota</taxon>
        <taxon>Cytophagia</taxon>
        <taxon>Cytophagales</taxon>
        <taxon>Hymenobacteraceae</taxon>
        <taxon>Rufibacter</taxon>
    </lineage>
</organism>
<sequence>MSTSQVLLILLSGLGVLHGLLLAAFLWFYSKGPSVSNRLLSVLLLVLSFRVGKSVILEFDKDVYLQLIFAGLASLLLIGPLFYLYTKSLLEKSIQLTKAHLLHFAPFFLGLSFSAWTNQENVKRTPIAVFVVLFVLYYGHYLVYLYLSYQQLKKYTASPARNEPVVQWLRLLLGALLALWVVYVLNLVEENIPYILGPILYSIIAYGVSFIAIRKGYLAQLNLVKYKTTPLSEEEIDQVYGHLKKLLEEKELYKDPDLTLGTVSKALKVSPQKISMAVNSRSGANFNGFINQYRIRKAQALLKDEKAREYTIASIAFEVGFNSLTSFNTAFKKETNETPSAYRKGITQP</sequence>
<dbReference type="GO" id="GO:0043565">
    <property type="term" value="F:sequence-specific DNA binding"/>
    <property type="evidence" value="ECO:0007669"/>
    <property type="project" value="InterPro"/>
</dbReference>
<name>A0A5M8Q8X0_9BACT</name>
<dbReference type="GO" id="GO:0003700">
    <property type="term" value="F:DNA-binding transcription factor activity"/>
    <property type="evidence" value="ECO:0007669"/>
    <property type="project" value="InterPro"/>
</dbReference>
<dbReference type="RefSeq" id="WP_149100050.1">
    <property type="nucleotide sequence ID" value="NZ_BMMG01000007.1"/>
</dbReference>
<reference evidence="6 8" key="2">
    <citation type="submission" date="2019-09" db="EMBL/GenBank/DDBJ databases">
        <title>A bacterium isolated from glacier soil.</title>
        <authorList>
            <person name="Liu Q."/>
        </authorList>
    </citation>
    <scope>NUCLEOTIDE SEQUENCE [LARGE SCALE GENOMIC DNA]</scope>
    <source>
        <strain evidence="6 8">MDT1-10-3</strain>
    </source>
</reference>
<keyword evidence="3" id="KW-0804">Transcription</keyword>
<feature type="transmembrane region" description="Helical" evidence="4">
    <location>
        <begin position="127"/>
        <end position="147"/>
    </location>
</feature>
<keyword evidence="4" id="KW-1133">Transmembrane helix</keyword>
<comment type="caution">
    <text evidence="6">The sequence shown here is derived from an EMBL/GenBank/DDBJ whole genome shotgun (WGS) entry which is preliminary data.</text>
</comment>
<dbReference type="InterPro" id="IPR009057">
    <property type="entry name" value="Homeodomain-like_sf"/>
</dbReference>
<evidence type="ECO:0000313" key="6">
    <source>
        <dbReference type="EMBL" id="KAA6431022.1"/>
    </source>
</evidence>
<evidence type="ECO:0000256" key="2">
    <source>
        <dbReference type="ARBA" id="ARBA00023125"/>
    </source>
</evidence>
<evidence type="ECO:0000256" key="4">
    <source>
        <dbReference type="SAM" id="Phobius"/>
    </source>
</evidence>
<evidence type="ECO:0000256" key="1">
    <source>
        <dbReference type="ARBA" id="ARBA00023015"/>
    </source>
</evidence>
<proteinExistence type="predicted"/>
<dbReference type="PANTHER" id="PTHR43280:SF29">
    <property type="entry name" value="ARAC-FAMILY TRANSCRIPTIONAL REGULATOR"/>
    <property type="match status" value="1"/>
</dbReference>
<feature type="transmembrane region" description="Helical" evidence="4">
    <location>
        <begin position="194"/>
        <end position="213"/>
    </location>
</feature>
<dbReference type="Gene3D" id="1.10.10.60">
    <property type="entry name" value="Homeodomain-like"/>
    <property type="match status" value="1"/>
</dbReference>
<evidence type="ECO:0000259" key="5">
    <source>
        <dbReference type="PROSITE" id="PS01124"/>
    </source>
</evidence>
<accession>A0A5M8Q8X0</accession>
<feature type="transmembrane region" description="Helical" evidence="4">
    <location>
        <begin position="6"/>
        <end position="27"/>
    </location>
</feature>
<keyword evidence="4" id="KW-0812">Transmembrane</keyword>
<evidence type="ECO:0000313" key="8">
    <source>
        <dbReference type="Proteomes" id="UP000323866"/>
    </source>
</evidence>
<dbReference type="PRINTS" id="PR00032">
    <property type="entry name" value="HTHARAC"/>
</dbReference>
<dbReference type="InterPro" id="IPR020449">
    <property type="entry name" value="Tscrpt_reg_AraC-type_HTH"/>
</dbReference>
<dbReference type="SMART" id="SM00342">
    <property type="entry name" value="HTH_ARAC"/>
    <property type="match status" value="1"/>
</dbReference>
<keyword evidence="4" id="KW-0472">Membrane</keyword>
<dbReference type="Proteomes" id="UP001570846">
    <property type="component" value="Unassembled WGS sequence"/>
</dbReference>
<feature type="transmembrane region" description="Helical" evidence="4">
    <location>
        <begin position="63"/>
        <end position="84"/>
    </location>
</feature>